<dbReference type="InterPro" id="IPR052746">
    <property type="entry name" value="MlaB_ABC_Transporter"/>
</dbReference>
<evidence type="ECO:0000313" key="3">
    <source>
        <dbReference type="EMBL" id="KAF1693970.1"/>
    </source>
</evidence>
<dbReference type="SUPFAM" id="SSF52091">
    <property type="entry name" value="SpoIIaa-like"/>
    <property type="match status" value="1"/>
</dbReference>
<feature type="domain" description="STAS" evidence="2">
    <location>
        <begin position="1"/>
        <end position="86"/>
    </location>
</feature>
<accession>A0ABQ6Z5Z4</accession>
<keyword evidence="4" id="KW-1185">Reference proteome</keyword>
<dbReference type="PROSITE" id="PS50801">
    <property type="entry name" value="STAS"/>
    <property type="match status" value="1"/>
</dbReference>
<dbReference type="InterPro" id="IPR058548">
    <property type="entry name" value="MlaB-like_STAS"/>
</dbReference>
<dbReference type="Proteomes" id="UP000788419">
    <property type="component" value="Unassembled WGS sequence"/>
</dbReference>
<dbReference type="InterPro" id="IPR002645">
    <property type="entry name" value="STAS_dom"/>
</dbReference>
<dbReference type="PANTHER" id="PTHR35849">
    <property type="entry name" value="BLR2341 PROTEIN"/>
    <property type="match status" value="1"/>
</dbReference>
<evidence type="ECO:0000313" key="4">
    <source>
        <dbReference type="Proteomes" id="UP000788419"/>
    </source>
</evidence>
<proteinExistence type="predicted"/>
<gene>
    <name evidence="3" type="ORF">CSC65_09905</name>
</gene>
<name>A0ABQ6Z5Z4_9GAMM</name>
<dbReference type="Pfam" id="PF13466">
    <property type="entry name" value="STAS_2"/>
    <property type="match status" value="1"/>
</dbReference>
<dbReference type="InterPro" id="IPR036513">
    <property type="entry name" value="STAS_dom_sf"/>
</dbReference>
<dbReference type="PANTHER" id="PTHR35849:SF2">
    <property type="entry name" value="BLR2341 PROTEIN"/>
    <property type="match status" value="1"/>
</dbReference>
<evidence type="ECO:0000259" key="2">
    <source>
        <dbReference type="PROSITE" id="PS50801"/>
    </source>
</evidence>
<organism evidence="3 4">
    <name type="scientific">Pseudoxanthomonas daejeonensis</name>
    <dbReference type="NCBI Taxonomy" id="266062"/>
    <lineage>
        <taxon>Bacteria</taxon>
        <taxon>Pseudomonadati</taxon>
        <taxon>Pseudomonadota</taxon>
        <taxon>Gammaproteobacteria</taxon>
        <taxon>Lysobacterales</taxon>
        <taxon>Lysobacteraceae</taxon>
        <taxon>Pseudoxanthomonas</taxon>
    </lineage>
</organism>
<dbReference type="Gene3D" id="3.30.750.24">
    <property type="entry name" value="STAS domain"/>
    <property type="match status" value="1"/>
</dbReference>
<feature type="region of interest" description="Disordered" evidence="1">
    <location>
        <begin position="87"/>
        <end position="107"/>
    </location>
</feature>
<evidence type="ECO:0000256" key="1">
    <source>
        <dbReference type="SAM" id="MobiDB-lite"/>
    </source>
</evidence>
<reference evidence="3 4" key="1">
    <citation type="submission" date="2017-10" db="EMBL/GenBank/DDBJ databases">
        <title>Whole genome sequencing of members of genus Pseudoxanthomonas.</title>
        <authorList>
            <person name="Kumar S."/>
            <person name="Bansal K."/>
            <person name="Kaur A."/>
            <person name="Patil P."/>
            <person name="Sharma S."/>
            <person name="Patil P.B."/>
        </authorList>
    </citation>
    <scope>NUCLEOTIDE SEQUENCE [LARGE SCALE GENOMIC DNA]</scope>
    <source>
        <strain evidence="3 4">DSM 17801</strain>
    </source>
</reference>
<feature type="compositionally biased region" description="Polar residues" evidence="1">
    <location>
        <begin position="87"/>
        <end position="100"/>
    </location>
</feature>
<dbReference type="EMBL" id="PDWN01000009">
    <property type="protein sequence ID" value="KAF1693970.1"/>
    <property type="molecule type" value="Genomic_DNA"/>
</dbReference>
<comment type="caution">
    <text evidence="3">The sequence shown here is derived from an EMBL/GenBank/DDBJ whole genome shotgun (WGS) entry which is preliminary data.</text>
</comment>
<sequence length="107" mass="11204">MNTVSLGDDLGIEASADLKQRLSAHLEDPALALDGSAVKRVHTAAMQVLCAFFLSRGEQGRQTELASCSDALRDAARLLGLSTQLGLATNESSGDGQQPKQPVENPA</sequence>
<protein>
    <submittedName>
        <fullName evidence="3">Anti-anti-sigma factor</fullName>
    </submittedName>
</protein>
<dbReference type="RefSeq" id="WP_162410438.1">
    <property type="nucleotide sequence ID" value="NZ_PDWN01000009.1"/>
</dbReference>